<dbReference type="EMBL" id="LCWF01000066">
    <property type="protein sequence ID" value="KKY23574.1"/>
    <property type="molecule type" value="Genomic_DNA"/>
</dbReference>
<sequence>MHMPTPPRAELRVSQGAAAGGSNAAEHPPRESSRNAPAYGTQPPAPPRDIRQGHSGQSARGRGTPSTTYGPVTGTVPSSYGSGVPVGSPPTNYTANGPRGSGRGQATAASAVLGVGDQFEQMLDGLTRGTHIQRDIAPLTTQRRFEKHNSGRLDDPIHTYRGRGCEKEGLEVETHAIVIRAGEPVVASRLEVRRGLRSEPLEVIPEAWHANFSQWARADLAKYHTVEHDVPNLTMSPTEATQPPSQRQVKEHKEVVEMIAHPLNVAHEDEDNR</sequence>
<reference evidence="3 4" key="1">
    <citation type="submission" date="2015-05" db="EMBL/GenBank/DDBJ databases">
        <title>Distinctive expansion of gene families associated with plant cell wall degradation and secondary metabolism in the genomes of grapevine trunk pathogens.</title>
        <authorList>
            <person name="Lawrence D.P."/>
            <person name="Travadon R."/>
            <person name="Rolshausen P.E."/>
            <person name="Baumgartner K."/>
        </authorList>
    </citation>
    <scope>NUCLEOTIDE SEQUENCE [LARGE SCALE GENOMIC DNA]</scope>
    <source>
        <strain evidence="3">UCRPC4</strain>
    </source>
</reference>
<feature type="region of interest" description="Disordered" evidence="1">
    <location>
        <begin position="1"/>
        <end position="105"/>
    </location>
</feature>
<comment type="caution">
    <text evidence="3">The sequence shown here is derived from an EMBL/GenBank/DDBJ whole genome shotgun (WGS) entry which is preliminary data.</text>
</comment>
<name>A0A0G2EML1_PHACM</name>
<proteinExistence type="predicted"/>
<feature type="domain" description="DUF6590" evidence="2">
    <location>
        <begin position="156"/>
        <end position="231"/>
    </location>
</feature>
<feature type="compositionally biased region" description="Polar residues" evidence="1">
    <location>
        <begin position="54"/>
        <end position="70"/>
    </location>
</feature>
<feature type="compositionally biased region" description="Low complexity" evidence="1">
    <location>
        <begin position="16"/>
        <end position="25"/>
    </location>
</feature>
<feature type="compositionally biased region" description="Low complexity" evidence="1">
    <location>
        <begin position="72"/>
        <end position="91"/>
    </location>
</feature>
<dbReference type="InterPro" id="IPR046497">
    <property type="entry name" value="DUF6590"/>
</dbReference>
<dbReference type="OrthoDB" id="3559580at2759"/>
<protein>
    <recommendedName>
        <fullName evidence="2">DUF6590 domain-containing protein</fullName>
    </recommendedName>
</protein>
<evidence type="ECO:0000313" key="4">
    <source>
        <dbReference type="Proteomes" id="UP000053317"/>
    </source>
</evidence>
<dbReference type="Pfam" id="PF20233">
    <property type="entry name" value="DUF6590"/>
    <property type="match status" value="1"/>
</dbReference>
<dbReference type="Proteomes" id="UP000053317">
    <property type="component" value="Unassembled WGS sequence"/>
</dbReference>
<organism evidence="3 4">
    <name type="scientific">Phaeomoniella chlamydospora</name>
    <name type="common">Phaeoacremonium chlamydosporum</name>
    <dbReference type="NCBI Taxonomy" id="158046"/>
    <lineage>
        <taxon>Eukaryota</taxon>
        <taxon>Fungi</taxon>
        <taxon>Dikarya</taxon>
        <taxon>Ascomycota</taxon>
        <taxon>Pezizomycotina</taxon>
        <taxon>Eurotiomycetes</taxon>
        <taxon>Chaetothyriomycetidae</taxon>
        <taxon>Phaeomoniellales</taxon>
        <taxon>Phaeomoniellaceae</taxon>
        <taxon>Phaeomoniella</taxon>
    </lineage>
</organism>
<reference evidence="3 4" key="2">
    <citation type="submission" date="2015-05" db="EMBL/GenBank/DDBJ databases">
        <authorList>
            <person name="Morales-Cruz A."/>
            <person name="Amrine K.C."/>
            <person name="Cantu D."/>
        </authorList>
    </citation>
    <scope>NUCLEOTIDE SEQUENCE [LARGE SCALE GENOMIC DNA]</scope>
    <source>
        <strain evidence="3">UCRPC4</strain>
    </source>
</reference>
<accession>A0A0G2EML1</accession>
<gene>
    <name evidence="3" type="ORF">UCRPC4_g02837</name>
</gene>
<evidence type="ECO:0000259" key="2">
    <source>
        <dbReference type="Pfam" id="PF20233"/>
    </source>
</evidence>
<evidence type="ECO:0000256" key="1">
    <source>
        <dbReference type="SAM" id="MobiDB-lite"/>
    </source>
</evidence>
<dbReference type="AlphaFoldDB" id="A0A0G2EML1"/>
<keyword evidence="4" id="KW-1185">Reference proteome</keyword>
<evidence type="ECO:0000313" key="3">
    <source>
        <dbReference type="EMBL" id="KKY23574.1"/>
    </source>
</evidence>